<accession>A0A5S6QZ92</accession>
<dbReference type="Gene3D" id="2.60.40.770">
    <property type="match status" value="1"/>
</dbReference>
<comment type="similarity">
    <text evidence="2">Belongs to the NPC2 family.</text>
</comment>
<dbReference type="InterPro" id="IPR014756">
    <property type="entry name" value="Ig_E-set"/>
</dbReference>
<dbReference type="Proteomes" id="UP000046395">
    <property type="component" value="Unassembled WGS sequence"/>
</dbReference>
<dbReference type="GO" id="GO:0005576">
    <property type="term" value="C:extracellular region"/>
    <property type="evidence" value="ECO:0007669"/>
    <property type="project" value="UniProtKB-SubCell"/>
</dbReference>
<evidence type="ECO:0000313" key="7">
    <source>
        <dbReference type="WBParaSite" id="TMUE_3000012701.1"/>
    </source>
</evidence>
<reference evidence="7" key="1">
    <citation type="submission" date="2019-12" db="UniProtKB">
        <authorList>
            <consortium name="WormBaseParasite"/>
        </authorList>
    </citation>
    <scope>IDENTIFICATION</scope>
</reference>
<protein>
    <submittedName>
        <fullName evidence="7">ML domain-containing protein</fullName>
    </submittedName>
</protein>
<keyword evidence="6" id="KW-1185">Reference proteome</keyword>
<feature type="chain" id="PRO_5024385909" evidence="4">
    <location>
        <begin position="29"/>
        <end position="159"/>
    </location>
</feature>
<dbReference type="SMART" id="SM00737">
    <property type="entry name" value="ML"/>
    <property type="match status" value="1"/>
</dbReference>
<evidence type="ECO:0000256" key="3">
    <source>
        <dbReference type="ARBA" id="ARBA00022525"/>
    </source>
</evidence>
<keyword evidence="4" id="KW-0732">Signal</keyword>
<dbReference type="InterPro" id="IPR003172">
    <property type="entry name" value="ML_dom"/>
</dbReference>
<dbReference type="WBParaSite" id="TMUE_3000012701.1">
    <property type="protein sequence ID" value="TMUE_3000012701.1"/>
    <property type="gene ID" value="WBGene00292502"/>
</dbReference>
<dbReference type="STRING" id="70415.A0A5S6QZ92"/>
<evidence type="ECO:0000259" key="5">
    <source>
        <dbReference type="SMART" id="SM00737"/>
    </source>
</evidence>
<sequence length="159" mass="17814">MFPAGMCITGKIFKHVLLVLACADCAVALKVKYHDCGSQSGTVKWVKVEPCDNPKDCSLIRGQWVYFYLAFVPKEVATRVKAVAYGIVNFVRVRIPLPNSNACQNSGLACSLSPGRPYKFRTDMEIKKSYPIMNVRIRVELLDQNMKKLACIVMRAHTV</sequence>
<proteinExistence type="inferred from homology"/>
<dbReference type="FunFam" id="2.60.40.770:FF:000001">
    <property type="entry name" value="NPC intracellular cholesterol transporter 2"/>
    <property type="match status" value="1"/>
</dbReference>
<feature type="signal peptide" evidence="4">
    <location>
        <begin position="1"/>
        <end position="28"/>
    </location>
</feature>
<dbReference type="SUPFAM" id="SSF81296">
    <property type="entry name" value="E set domains"/>
    <property type="match status" value="1"/>
</dbReference>
<organism evidence="6 7">
    <name type="scientific">Trichuris muris</name>
    <name type="common">Mouse whipworm</name>
    <dbReference type="NCBI Taxonomy" id="70415"/>
    <lineage>
        <taxon>Eukaryota</taxon>
        <taxon>Metazoa</taxon>
        <taxon>Ecdysozoa</taxon>
        <taxon>Nematoda</taxon>
        <taxon>Enoplea</taxon>
        <taxon>Dorylaimia</taxon>
        <taxon>Trichinellida</taxon>
        <taxon>Trichuridae</taxon>
        <taxon>Trichuris</taxon>
    </lineage>
</organism>
<feature type="domain" description="MD-2-related lipid-recognition" evidence="5">
    <location>
        <begin position="33"/>
        <end position="156"/>
    </location>
</feature>
<comment type="subcellular location">
    <subcellularLocation>
        <location evidence="1">Secreted</location>
    </subcellularLocation>
</comment>
<evidence type="ECO:0000256" key="1">
    <source>
        <dbReference type="ARBA" id="ARBA00004613"/>
    </source>
</evidence>
<evidence type="ECO:0000256" key="2">
    <source>
        <dbReference type="ARBA" id="ARBA00006370"/>
    </source>
</evidence>
<keyword evidence="3" id="KW-0964">Secreted</keyword>
<evidence type="ECO:0000313" key="6">
    <source>
        <dbReference type="Proteomes" id="UP000046395"/>
    </source>
</evidence>
<evidence type="ECO:0000256" key="4">
    <source>
        <dbReference type="SAM" id="SignalP"/>
    </source>
</evidence>
<dbReference type="Pfam" id="PF02221">
    <property type="entry name" value="E1_DerP2_DerF2"/>
    <property type="match status" value="1"/>
</dbReference>
<name>A0A5S6QZ92_TRIMR</name>
<dbReference type="AlphaFoldDB" id="A0A5S6QZ92"/>